<protein>
    <submittedName>
        <fullName evidence="19">Catecholate siderophore receptor Fiu</fullName>
    </submittedName>
</protein>
<dbReference type="PANTHER" id="PTHR32552">
    <property type="entry name" value="FERRICHROME IRON RECEPTOR-RELATED"/>
    <property type="match status" value="1"/>
</dbReference>
<dbReference type="NCBIfam" id="NF007349">
    <property type="entry name" value="PRK09840.1"/>
    <property type="match status" value="1"/>
</dbReference>
<dbReference type="InterPro" id="IPR010105">
    <property type="entry name" value="TonB_sidphr_rcpt"/>
</dbReference>
<keyword evidence="9" id="KW-0406">Ion transport</keyword>
<dbReference type="InterPro" id="IPR000531">
    <property type="entry name" value="Beta-barrel_TonB"/>
</dbReference>
<comment type="caution">
    <text evidence="19">The sequence shown here is derived from an EMBL/GenBank/DDBJ whole genome shotgun (WGS) entry which is preliminary data.</text>
</comment>
<evidence type="ECO:0000256" key="16">
    <source>
        <dbReference type="SAM" id="SignalP"/>
    </source>
</evidence>
<dbReference type="CDD" id="cd01347">
    <property type="entry name" value="ligand_gated_channel"/>
    <property type="match status" value="1"/>
</dbReference>
<dbReference type="SUPFAM" id="SSF56935">
    <property type="entry name" value="Porins"/>
    <property type="match status" value="1"/>
</dbReference>
<keyword evidence="6 14" id="KW-0812">Transmembrane</keyword>
<evidence type="ECO:0000256" key="2">
    <source>
        <dbReference type="ARBA" id="ARBA00009810"/>
    </source>
</evidence>
<comment type="similarity">
    <text evidence="2 14 15">Belongs to the TonB-dependent receptor family.</text>
</comment>
<dbReference type="EMBL" id="JBIGHZ010000002">
    <property type="protein sequence ID" value="MFG6447465.1"/>
    <property type="molecule type" value="Genomic_DNA"/>
</dbReference>
<dbReference type="InterPro" id="IPR037066">
    <property type="entry name" value="Plug_dom_sf"/>
</dbReference>
<evidence type="ECO:0000256" key="8">
    <source>
        <dbReference type="ARBA" id="ARBA00023004"/>
    </source>
</evidence>
<dbReference type="PROSITE" id="PS52016">
    <property type="entry name" value="TONB_DEPENDENT_REC_3"/>
    <property type="match status" value="1"/>
</dbReference>
<evidence type="ECO:0000256" key="9">
    <source>
        <dbReference type="ARBA" id="ARBA00023065"/>
    </source>
</evidence>
<organism evidence="19 20">
    <name type="scientific">Roseateles rivi</name>
    <dbReference type="NCBI Taxonomy" id="3299028"/>
    <lineage>
        <taxon>Bacteria</taxon>
        <taxon>Pseudomonadati</taxon>
        <taxon>Pseudomonadota</taxon>
        <taxon>Betaproteobacteria</taxon>
        <taxon>Burkholderiales</taxon>
        <taxon>Sphaerotilaceae</taxon>
        <taxon>Roseateles</taxon>
    </lineage>
</organism>
<evidence type="ECO:0000256" key="14">
    <source>
        <dbReference type="PROSITE-ProRule" id="PRU01360"/>
    </source>
</evidence>
<evidence type="ECO:0000256" key="12">
    <source>
        <dbReference type="ARBA" id="ARBA00023170"/>
    </source>
</evidence>
<keyword evidence="11 14" id="KW-0472">Membrane</keyword>
<evidence type="ECO:0000256" key="5">
    <source>
        <dbReference type="ARBA" id="ARBA00022496"/>
    </source>
</evidence>
<evidence type="ECO:0000256" key="1">
    <source>
        <dbReference type="ARBA" id="ARBA00004571"/>
    </source>
</evidence>
<dbReference type="Pfam" id="PF00593">
    <property type="entry name" value="TonB_dep_Rec_b-barrel"/>
    <property type="match status" value="1"/>
</dbReference>
<evidence type="ECO:0000256" key="3">
    <source>
        <dbReference type="ARBA" id="ARBA00022448"/>
    </source>
</evidence>
<dbReference type="InterPro" id="IPR036942">
    <property type="entry name" value="Beta-barrel_TonB_sf"/>
</dbReference>
<keyword evidence="4 14" id="KW-1134">Transmembrane beta strand</keyword>
<evidence type="ECO:0000259" key="17">
    <source>
        <dbReference type="Pfam" id="PF00593"/>
    </source>
</evidence>
<feature type="domain" description="TonB-dependent receptor-like beta-barrel" evidence="17">
    <location>
        <begin position="272"/>
        <end position="719"/>
    </location>
</feature>
<name>A0ABW7FT08_9BURK</name>
<keyword evidence="3 14" id="KW-0813">Transport</keyword>
<dbReference type="RefSeq" id="WP_394458869.1">
    <property type="nucleotide sequence ID" value="NZ_JBIGHZ010000002.1"/>
</dbReference>
<evidence type="ECO:0000256" key="11">
    <source>
        <dbReference type="ARBA" id="ARBA00023136"/>
    </source>
</evidence>
<evidence type="ECO:0000256" key="13">
    <source>
        <dbReference type="ARBA" id="ARBA00023237"/>
    </source>
</evidence>
<dbReference type="InterPro" id="IPR039426">
    <property type="entry name" value="TonB-dep_rcpt-like"/>
</dbReference>
<feature type="chain" id="PRO_5046088178" evidence="16">
    <location>
        <begin position="30"/>
        <end position="751"/>
    </location>
</feature>
<sequence length="751" mass="80420">MSYIKSRKHAVAPWAALATSLSLPLALHAQTVAPTTPAAEVDTLPAVKAKAKRDDARVKSIQPLQDSGYKLDASASSKLNQPLLETPKTVQIIGREVLREQGAADLVEALRNTPGITMQLGENGNTSAGDTFQMRGFSAHTSTFVDGVRDLGAVSRDVFNVEQVEVVKGPAGADIGRGASAGYINVVSKLPQLDTLTQTAVSLGGASRKRATVDANRRLGENTAVRLNLMWQDNDVPGRDLVSKQRRALAPALAFGLGTPTRLFLYSQHVRQNNVPDGGTPSIGWPGFYNADAAVLNAPKVDRHNYYGSALDREKVEADMATVKLEMELDNGTAVRNISRYGRSRMDRVLTGIMAINAVNPADPRSWTISRTRQRVDQVNEILANQTGVLTSFNTWGLKHDVSAGVEFMFERQSSLGFATTGLTVPAANLYSPNPADALPIPFATGAQVQGQTLTQAVYALDTVSLSPSLKLTLGLRSEHFNLRTTNTSVSNGVSTTTQLTDAGWMNSWNLGLLYKLGTQGTVYASAANSLTPPGSNNFALSTSGQAAGTADPQETTHLELGSKWGLLDKRLNLSAALFRTVNDGQITVDAVSNLPTQDGKTRVQGVELNAVGQLTNFWQISAGLQTMDAKQLQQRSATAVTDGVRWTPKFSATLWTGYQWGDFTVGGGLRHVGTQKRVITVVTTPQNTPNLPSHTVVDAMAAWRVSPSLNLQLNVGNVLDAQYMSSLNNGGSRLNLGAPRSAKLTANFSF</sequence>
<feature type="signal peptide" evidence="16">
    <location>
        <begin position="1"/>
        <end position="29"/>
    </location>
</feature>
<proteinExistence type="inferred from homology"/>
<reference evidence="19 20" key="1">
    <citation type="submission" date="2024-08" db="EMBL/GenBank/DDBJ databases">
        <authorList>
            <person name="Lu H."/>
        </authorList>
    </citation>
    <scope>NUCLEOTIDE SEQUENCE [LARGE SCALE GENOMIC DNA]</scope>
    <source>
        <strain evidence="19 20">BYS180W</strain>
    </source>
</reference>
<evidence type="ECO:0000256" key="6">
    <source>
        <dbReference type="ARBA" id="ARBA00022692"/>
    </source>
</evidence>
<evidence type="ECO:0000313" key="20">
    <source>
        <dbReference type="Proteomes" id="UP001606099"/>
    </source>
</evidence>
<dbReference type="Gene3D" id="2.170.130.10">
    <property type="entry name" value="TonB-dependent receptor, plug domain"/>
    <property type="match status" value="1"/>
</dbReference>
<evidence type="ECO:0000256" key="10">
    <source>
        <dbReference type="ARBA" id="ARBA00023077"/>
    </source>
</evidence>
<evidence type="ECO:0000259" key="18">
    <source>
        <dbReference type="Pfam" id="PF07715"/>
    </source>
</evidence>
<keyword evidence="12 19" id="KW-0675">Receptor</keyword>
<dbReference type="NCBIfam" id="TIGR01783">
    <property type="entry name" value="TonB-siderophor"/>
    <property type="match status" value="1"/>
</dbReference>
<dbReference type="Proteomes" id="UP001606099">
    <property type="component" value="Unassembled WGS sequence"/>
</dbReference>
<keyword evidence="8" id="KW-0408">Iron</keyword>
<keyword evidence="7 16" id="KW-0732">Signal</keyword>
<keyword evidence="20" id="KW-1185">Reference proteome</keyword>
<dbReference type="Pfam" id="PF07715">
    <property type="entry name" value="Plug"/>
    <property type="match status" value="1"/>
</dbReference>
<evidence type="ECO:0000313" key="19">
    <source>
        <dbReference type="EMBL" id="MFG6447465.1"/>
    </source>
</evidence>
<feature type="domain" description="TonB-dependent receptor plug" evidence="18">
    <location>
        <begin position="83"/>
        <end position="182"/>
    </location>
</feature>
<keyword evidence="10 15" id="KW-0798">TonB box</keyword>
<dbReference type="Gene3D" id="2.40.170.20">
    <property type="entry name" value="TonB-dependent receptor, beta-barrel domain"/>
    <property type="match status" value="1"/>
</dbReference>
<dbReference type="InterPro" id="IPR012910">
    <property type="entry name" value="Plug_dom"/>
</dbReference>
<gene>
    <name evidence="19" type="ORF">ACG0Z6_04305</name>
</gene>
<keyword evidence="13 14" id="KW-0998">Cell outer membrane</keyword>
<evidence type="ECO:0000256" key="15">
    <source>
        <dbReference type="RuleBase" id="RU003357"/>
    </source>
</evidence>
<evidence type="ECO:0000256" key="7">
    <source>
        <dbReference type="ARBA" id="ARBA00022729"/>
    </source>
</evidence>
<comment type="subcellular location">
    <subcellularLocation>
        <location evidence="1 14">Cell outer membrane</location>
        <topology evidence="1 14">Multi-pass membrane protein</topology>
    </subcellularLocation>
</comment>
<evidence type="ECO:0000256" key="4">
    <source>
        <dbReference type="ARBA" id="ARBA00022452"/>
    </source>
</evidence>
<dbReference type="PANTHER" id="PTHR32552:SF89">
    <property type="entry name" value="CATECHOLATE SIDEROPHORE RECEPTOR FIU"/>
    <property type="match status" value="1"/>
</dbReference>
<keyword evidence="5" id="KW-0410">Iron transport</keyword>
<accession>A0ABW7FT08</accession>